<evidence type="ECO:0000256" key="2">
    <source>
        <dbReference type="SAM" id="MobiDB-lite"/>
    </source>
</evidence>
<feature type="region of interest" description="Disordered" evidence="2">
    <location>
        <begin position="933"/>
        <end position="967"/>
    </location>
</feature>
<feature type="region of interest" description="Disordered" evidence="2">
    <location>
        <begin position="793"/>
        <end position="812"/>
    </location>
</feature>
<dbReference type="Gene3D" id="1.10.418.10">
    <property type="entry name" value="Calponin-like domain"/>
    <property type="match status" value="2"/>
</dbReference>
<dbReference type="CDD" id="cd00014">
    <property type="entry name" value="CH_SF"/>
    <property type="match status" value="1"/>
</dbReference>
<evidence type="ECO:0000313" key="4">
    <source>
        <dbReference type="EMBL" id="KAJ3430286.1"/>
    </source>
</evidence>
<dbReference type="AlphaFoldDB" id="A0AAV7YNR8"/>
<sequence length="1086" mass="129204">MTNQRPQSIYLGKPLNFDHFSQQMLKSGEKQQIARRKLQKPNTTPTKSVNKPLNISIKFIDLSFFQKVQIVTLIKWVRFHLPKSHSNNFRSLAHGFDNGFVLIKLIENILSIQIPNVKTQVKTKIDKIDNIRLAINFLKKVGVPLEITANHILSHEEKRIMIMLWKIILFYSVKGLPIESNEPTKFLMEWCRVATKEYSLSIDNFYSSFIDGRAFCAILHSFDNSLFDYQQFSQEKPEVLLKKAFDLGDLFSIPKLFNTRSIFNGELDKHSMVIYICELFQKFSKTEQIVEVLTNLKIPKKQISEYSLRASSKQIYNLTSDRKFMHSKSFSSNIEDFLNESLNLNMNQNQNMNKKFNEILTKSNKKWKNEITDQQKKYDEKIVEIYHKLKESELKSQQYEEIIEELKKQLMQQQSNNSNDNINNETETEMKELLEEYEKELLILHNKSIKDEENYKQILLEKNQEIEEINYQVNELKNQKKTYELNEIKHQTIQNKLKLLDNNVLILEEDLEEQKEKNQRIEREKQQLIEQLNNNSNKINNNTNEEQQNELIELIEKLNAKVEEQEQEIIELFNERENISETFHIKYSEVLKKNELLEEKMKNDLKKNENSFEKERNEFDLTVQNYENIIKQLKEENNKLKLNRNMNKGNGNENKNQELIKENKSLKEYNKKMYNLNQELNTKLKKKKEKNELLEKQILEVKGLLKVNYQVSVNEIEKLTQELNENKKENDKTEKMNQQLIKSQNEEIQKLKTINKENTKVIDDFQNKLTNFENLEKKNDYQLKELNGKFERSQQQQKLLQNSNNKKSRSLEELESKLENELEVLKEIVDDLKEKLESKKKFKRSKKKKNKLLEEMDIVQMKLMYEQQNSLLRQKRSDYNSLSQILNKKMKEMSELKKTFNASQEGKQQLTNEIRSLREKINELNQENNFYKKTFNNNTDTDHENNNNNNSNDSDGGGGDNKQNNNENFNQLYQNYEENRYLKIIKEKDEELKKCFVKISLLGQIKGENELSDEKSNEIIMRLANSLADMQLGNKKLEKELLHYKNKLQQDDIQSENKKKSLTYKKISQDQAVLLRELDRLDSLIF</sequence>
<dbReference type="SUPFAM" id="SSF47576">
    <property type="entry name" value="Calponin-homology domain, CH-domain"/>
    <property type="match status" value="1"/>
</dbReference>
<gene>
    <name evidence="4" type="ORF">M0812_23288</name>
</gene>
<feature type="coiled-coil region" evidence="1">
    <location>
        <begin position="357"/>
        <end position="746"/>
    </location>
</feature>
<dbReference type="InterPro" id="IPR036872">
    <property type="entry name" value="CH_dom_sf"/>
</dbReference>
<dbReference type="SMART" id="SM00033">
    <property type="entry name" value="CH"/>
    <property type="match status" value="2"/>
</dbReference>
<evidence type="ECO:0000313" key="5">
    <source>
        <dbReference type="Proteomes" id="UP001146793"/>
    </source>
</evidence>
<organism evidence="4 5">
    <name type="scientific">Anaeramoeba flamelloides</name>
    <dbReference type="NCBI Taxonomy" id="1746091"/>
    <lineage>
        <taxon>Eukaryota</taxon>
        <taxon>Metamonada</taxon>
        <taxon>Anaeramoebidae</taxon>
        <taxon>Anaeramoeba</taxon>
    </lineage>
</organism>
<proteinExistence type="predicted"/>
<feature type="coiled-coil region" evidence="1">
    <location>
        <begin position="1020"/>
        <end position="1054"/>
    </location>
</feature>
<reference evidence="4" key="1">
    <citation type="submission" date="2022-08" db="EMBL/GenBank/DDBJ databases">
        <title>Novel sulphate-reducing endosymbionts in the free-living metamonad Anaeramoeba.</title>
        <authorList>
            <person name="Jerlstrom-Hultqvist J."/>
            <person name="Cepicka I."/>
            <person name="Gallot-Lavallee L."/>
            <person name="Salas-Leiva D."/>
            <person name="Curtis B.A."/>
            <person name="Zahonova K."/>
            <person name="Pipaliya S."/>
            <person name="Dacks J."/>
            <person name="Roger A.J."/>
        </authorList>
    </citation>
    <scope>NUCLEOTIDE SEQUENCE</scope>
    <source>
        <strain evidence="4">Busselton2</strain>
    </source>
</reference>
<dbReference type="PANTHER" id="PTHR23167:SF46">
    <property type="entry name" value="EPS15 HOMOLOGY DOMAIN CONTAINING PROTEIN-BINDING PROTEIN 1, ISOFORM F"/>
    <property type="match status" value="1"/>
</dbReference>
<evidence type="ECO:0000256" key="1">
    <source>
        <dbReference type="SAM" id="Coils"/>
    </source>
</evidence>
<comment type="caution">
    <text evidence="4">The sequence shown here is derived from an EMBL/GenBank/DDBJ whole genome shotgun (WGS) entry which is preliminary data.</text>
</comment>
<dbReference type="InterPro" id="IPR001715">
    <property type="entry name" value="CH_dom"/>
</dbReference>
<dbReference type="PANTHER" id="PTHR23167">
    <property type="entry name" value="CALPONIN HOMOLOGY DOMAIN-CONTAINING PROTEIN DDB_G0272472-RELATED"/>
    <property type="match status" value="1"/>
</dbReference>
<feature type="domain" description="Calponin-homology (CH)" evidence="3">
    <location>
        <begin position="67"/>
        <end position="172"/>
    </location>
</feature>
<dbReference type="EMBL" id="JANTQA010000051">
    <property type="protein sequence ID" value="KAJ3430286.1"/>
    <property type="molecule type" value="Genomic_DNA"/>
</dbReference>
<dbReference type="PROSITE" id="PS50021">
    <property type="entry name" value="CH"/>
    <property type="match status" value="2"/>
</dbReference>
<name>A0AAV7YNR8_9EUKA</name>
<accession>A0AAV7YNR8</accession>
<dbReference type="Proteomes" id="UP001146793">
    <property type="component" value="Unassembled WGS sequence"/>
</dbReference>
<protein>
    <submittedName>
        <fullName evidence="4">Cortexillin-2</fullName>
    </submittedName>
</protein>
<dbReference type="InterPro" id="IPR050540">
    <property type="entry name" value="F-actin_Monoox_Mical"/>
</dbReference>
<dbReference type="Pfam" id="PF00307">
    <property type="entry name" value="CH"/>
    <property type="match status" value="2"/>
</dbReference>
<feature type="compositionally biased region" description="Low complexity" evidence="2">
    <location>
        <begin position="793"/>
        <end position="805"/>
    </location>
</feature>
<feature type="domain" description="Calponin-homology (CH)" evidence="3">
    <location>
        <begin position="181"/>
        <end position="284"/>
    </location>
</feature>
<keyword evidence="1" id="KW-0175">Coiled coil</keyword>
<evidence type="ECO:0000259" key="3">
    <source>
        <dbReference type="PROSITE" id="PS50021"/>
    </source>
</evidence>